<dbReference type="OrthoDB" id="7464992at2759"/>
<dbReference type="PANTHER" id="PTHR22726:SF18">
    <property type="entry name" value="PEPTIDASE M48 DOMAIN-CONTAINING PROTEIN"/>
    <property type="match status" value="1"/>
</dbReference>
<evidence type="ECO:0000256" key="5">
    <source>
        <dbReference type="ARBA" id="ARBA00023049"/>
    </source>
</evidence>
<dbReference type="InterPro" id="IPR001915">
    <property type="entry name" value="Peptidase_M48"/>
</dbReference>
<dbReference type="InterPro" id="IPR051156">
    <property type="entry name" value="Mito/Outer_Membr_Metalloprot"/>
</dbReference>
<evidence type="ECO:0000313" key="8">
    <source>
        <dbReference type="EMBL" id="EGO24794.1"/>
    </source>
</evidence>
<evidence type="ECO:0000256" key="6">
    <source>
        <dbReference type="RuleBase" id="RU003983"/>
    </source>
</evidence>
<evidence type="ECO:0000256" key="4">
    <source>
        <dbReference type="ARBA" id="ARBA00022833"/>
    </source>
</evidence>
<dbReference type="Pfam" id="PF01435">
    <property type="entry name" value="Peptidase_M48"/>
    <property type="match status" value="1"/>
</dbReference>
<protein>
    <recommendedName>
        <fullName evidence="7">Peptidase M48 domain-containing protein</fullName>
    </recommendedName>
</protein>
<dbReference type="KEGG" id="sla:SERLADRAFT_468619"/>
<dbReference type="GO" id="GO:0034982">
    <property type="term" value="P:mitochondrial protein processing"/>
    <property type="evidence" value="ECO:0007669"/>
    <property type="project" value="TreeGrafter"/>
</dbReference>
<dbReference type="AlphaFoldDB" id="F8NY32"/>
<dbReference type="PANTHER" id="PTHR22726">
    <property type="entry name" value="METALLOENDOPEPTIDASE OMA1"/>
    <property type="match status" value="1"/>
</dbReference>
<accession>F8NY32</accession>
<gene>
    <name evidence="8" type="ORF">SERLADRAFT_468619</name>
</gene>
<keyword evidence="1 6" id="KW-0645">Protease</keyword>
<sequence length="402" mass="44733">MERTPLTGRWRLIILSPEEEDEIAAQLAGPRWYQAILDILSVEGPPRLVPPTDWRHEWVRDTLRRLEGGVPILQRERDLAPEWLERGPNDVPLPPPAEYPLRPRPRAAEYVRRFCEMTCGRTVPPPAHAIPGPPYSLVIVDKPDACNAFSYGFGPDGGGGVVVYSGFLDQVLSKTTPSEQMNPSLSEETSWWKYLFGGFSISPPDPPHPVPTAEQTSELAILLSHELAHLILSHHLETLSSGTIMVPAMMSMVADVVRTLLFPFTMLFGPFVNDAVAQLGKAGSGELTKIGEYCTSTSQEIEADVVSARLLAHAGFDARQAVSFWENRQNTPKTAECSSSTQSDDPASEWILARRIMGSGHPVNELRVEKLKDELVRWESEKRVAQRRMGEEARQRPSLGIF</sequence>
<dbReference type="EMBL" id="GL945434">
    <property type="protein sequence ID" value="EGO24794.1"/>
    <property type="molecule type" value="Genomic_DNA"/>
</dbReference>
<proteinExistence type="inferred from homology"/>
<evidence type="ECO:0000256" key="1">
    <source>
        <dbReference type="ARBA" id="ARBA00022670"/>
    </source>
</evidence>
<comment type="similarity">
    <text evidence="6">Belongs to the peptidase M48 family.</text>
</comment>
<reference evidence="8" key="1">
    <citation type="submission" date="2011-04" db="EMBL/GenBank/DDBJ databases">
        <title>Evolution of plant cell wall degrading machinery underlies the functional diversity of forest fungi.</title>
        <authorList>
            <consortium name="US DOE Joint Genome Institute (JGI-PGF)"/>
            <person name="Eastwood D.C."/>
            <person name="Floudas D."/>
            <person name="Binder M."/>
            <person name="Majcherczyk A."/>
            <person name="Schneider P."/>
            <person name="Aerts A."/>
            <person name="Asiegbu F.O."/>
            <person name="Baker S.E."/>
            <person name="Barry K."/>
            <person name="Bendiksby M."/>
            <person name="Blumentritt M."/>
            <person name="Coutinho P.M."/>
            <person name="Cullen D."/>
            <person name="Cullen D."/>
            <person name="Gathman A."/>
            <person name="Goodell B."/>
            <person name="Henrissat B."/>
            <person name="Ihrmark K."/>
            <person name="Kauserud H."/>
            <person name="Kohler A."/>
            <person name="LaButti K."/>
            <person name="Lapidus A."/>
            <person name="Lavin J.L."/>
            <person name="Lee Y.-H."/>
            <person name="Lindquist E."/>
            <person name="Lilly W."/>
            <person name="Lucas S."/>
            <person name="Morin E."/>
            <person name="Murat C."/>
            <person name="Oguiza J.A."/>
            <person name="Park J."/>
            <person name="Pisabarro A.G."/>
            <person name="Riley R."/>
            <person name="Rosling A."/>
            <person name="Salamov A."/>
            <person name="Schmidt O."/>
            <person name="Schmutz J."/>
            <person name="Skrede I."/>
            <person name="Stenlid J."/>
            <person name="Wiebenga A."/>
            <person name="Xie X."/>
            <person name="Kues U."/>
            <person name="Hibbett D.S."/>
            <person name="Hoffmeister D."/>
            <person name="Hogberg N."/>
            <person name="Martin F."/>
            <person name="Grigoriev I.V."/>
            <person name="Watkinson S.C."/>
        </authorList>
    </citation>
    <scope>NUCLEOTIDE SEQUENCE</scope>
    <source>
        <strain evidence="8">S7.9</strain>
    </source>
</reference>
<dbReference type="Proteomes" id="UP000008064">
    <property type="component" value="Unassembled WGS sequence"/>
</dbReference>
<comment type="cofactor">
    <cofactor evidence="6">
        <name>Zn(2+)</name>
        <dbReference type="ChEBI" id="CHEBI:29105"/>
    </cofactor>
    <text evidence="6">Binds 1 zinc ion per subunit.</text>
</comment>
<dbReference type="GO" id="GO:0046872">
    <property type="term" value="F:metal ion binding"/>
    <property type="evidence" value="ECO:0007669"/>
    <property type="project" value="UniProtKB-KW"/>
</dbReference>
<keyword evidence="2" id="KW-0479">Metal-binding</keyword>
<keyword evidence="4 6" id="KW-0862">Zinc</keyword>
<dbReference type="RefSeq" id="XP_007318813.1">
    <property type="nucleotide sequence ID" value="XM_007318751.1"/>
</dbReference>
<evidence type="ECO:0000259" key="7">
    <source>
        <dbReference type="Pfam" id="PF01435"/>
    </source>
</evidence>
<dbReference type="GeneID" id="18819439"/>
<dbReference type="GO" id="GO:0005743">
    <property type="term" value="C:mitochondrial inner membrane"/>
    <property type="evidence" value="ECO:0007669"/>
    <property type="project" value="TreeGrafter"/>
</dbReference>
<keyword evidence="3 6" id="KW-0378">Hydrolase</keyword>
<dbReference type="GO" id="GO:0004222">
    <property type="term" value="F:metalloendopeptidase activity"/>
    <property type="evidence" value="ECO:0007669"/>
    <property type="project" value="InterPro"/>
</dbReference>
<evidence type="ECO:0000256" key="2">
    <source>
        <dbReference type="ARBA" id="ARBA00022723"/>
    </source>
</evidence>
<name>F8NY32_SERL9</name>
<evidence type="ECO:0000256" key="3">
    <source>
        <dbReference type="ARBA" id="ARBA00022801"/>
    </source>
</evidence>
<organism>
    <name type="scientific">Serpula lacrymans var. lacrymans (strain S7.9)</name>
    <name type="common">Dry rot fungus</name>
    <dbReference type="NCBI Taxonomy" id="578457"/>
    <lineage>
        <taxon>Eukaryota</taxon>
        <taxon>Fungi</taxon>
        <taxon>Dikarya</taxon>
        <taxon>Basidiomycota</taxon>
        <taxon>Agaricomycotina</taxon>
        <taxon>Agaricomycetes</taxon>
        <taxon>Agaricomycetidae</taxon>
        <taxon>Boletales</taxon>
        <taxon>Coniophorineae</taxon>
        <taxon>Serpulaceae</taxon>
        <taxon>Serpula</taxon>
    </lineage>
</organism>
<feature type="domain" description="Peptidase M48" evidence="7">
    <location>
        <begin position="129"/>
        <end position="373"/>
    </location>
</feature>
<dbReference type="HOGENOM" id="CLU_036521_0_0_1"/>
<keyword evidence="5 6" id="KW-0482">Metalloprotease</keyword>
<dbReference type="GO" id="GO:0006515">
    <property type="term" value="P:protein quality control for misfolded or incompletely synthesized proteins"/>
    <property type="evidence" value="ECO:0007669"/>
    <property type="project" value="TreeGrafter"/>
</dbReference>